<dbReference type="Proteomes" id="UP000179536">
    <property type="component" value="Unassembled WGS sequence"/>
</dbReference>
<keyword evidence="5" id="KW-1185">Reference proteome</keyword>
<proteinExistence type="predicted"/>
<dbReference type="SUPFAM" id="SSF51905">
    <property type="entry name" value="FAD/NAD(P)-binding domain"/>
    <property type="match status" value="1"/>
</dbReference>
<accession>A0ABD6HG81</accession>
<name>A0ABD6HG81_AGRVI</name>
<reference evidence="5 6" key="1">
    <citation type="submission" date="2019-11" db="EMBL/GenBank/DDBJ databases">
        <title>Whole-genome sequencing of Allorhizobium vitis.</title>
        <authorList>
            <person name="Gan H.M."/>
            <person name="Savka M.A."/>
        </authorList>
    </citation>
    <scope>NUCLEOTIDE SEQUENCE [LARGE SCALE GENOMIC DNA]</scope>
    <source>
        <strain evidence="4 6">RF2/1</strain>
        <strain evidence="3 5">T1/7</strain>
    </source>
</reference>
<evidence type="ECO:0000256" key="1">
    <source>
        <dbReference type="ARBA" id="ARBA00023002"/>
    </source>
</evidence>
<evidence type="ECO:0000313" key="3">
    <source>
        <dbReference type="EMBL" id="MUO44823.1"/>
    </source>
</evidence>
<keyword evidence="1" id="KW-0560">Oxidoreductase</keyword>
<dbReference type="AlphaFoldDB" id="A0ABD6HG81"/>
<dbReference type="Pfam" id="PF01266">
    <property type="entry name" value="DAO"/>
    <property type="match status" value="1"/>
</dbReference>
<evidence type="ECO:0000313" key="5">
    <source>
        <dbReference type="Proteomes" id="UP000179454"/>
    </source>
</evidence>
<evidence type="ECO:0000313" key="6">
    <source>
        <dbReference type="Proteomes" id="UP000179536"/>
    </source>
</evidence>
<dbReference type="Proteomes" id="UP000179454">
    <property type="component" value="Unassembled WGS sequence"/>
</dbReference>
<protein>
    <submittedName>
        <fullName evidence="4">FAD-dependent oxidoreductase</fullName>
    </submittedName>
</protein>
<dbReference type="PANTHER" id="PTHR13847">
    <property type="entry name" value="SARCOSINE DEHYDROGENASE-RELATED"/>
    <property type="match status" value="1"/>
</dbReference>
<sequence>MSIIIIGGGVVGLSVAYGLLGQGKQVIVLDGDDGDFRASRGNFGLVWVQGKGSKAPAYAQWTRQSASLWKDYAQDLLRDTGLDVALSQIGGIDYFTDEGAMEQQLVALETLRGAVDGDYPFEALNHQQVKELVPEIGPKVVGGIYSPMDGHVNPLLLLRALSMAVRTAGGVIRTRAKVKDITAKDRDFTAHLEDGSTVEGEGLVLAAGLGALSLGHKLGFKVPIRPLQGQVLITEKLPFFMRYPSGTLRQVNEGGVQIGATKAEVGLDDGEDLETTAGLAQHAIDVFPHLAKVKLVRSWAALRIMSPDGLPIYQRSAQYSGATFVTCHSGITLSAAHARLLPDWVLGRNTAPDLSHFSESRFHV</sequence>
<dbReference type="RefSeq" id="WP_015916370.1">
    <property type="nucleotide sequence ID" value="NZ_MBFA02000022.1"/>
</dbReference>
<evidence type="ECO:0000259" key="2">
    <source>
        <dbReference type="Pfam" id="PF01266"/>
    </source>
</evidence>
<dbReference type="GO" id="GO:0016491">
    <property type="term" value="F:oxidoreductase activity"/>
    <property type="evidence" value="ECO:0007669"/>
    <property type="project" value="UniProtKB-KW"/>
</dbReference>
<organism evidence="4 6">
    <name type="scientific">Agrobacterium vitis</name>
    <name type="common">Rhizobium vitis</name>
    <dbReference type="NCBI Taxonomy" id="373"/>
    <lineage>
        <taxon>Bacteria</taxon>
        <taxon>Pseudomonadati</taxon>
        <taxon>Pseudomonadota</taxon>
        <taxon>Alphaproteobacteria</taxon>
        <taxon>Hyphomicrobiales</taxon>
        <taxon>Rhizobiaceae</taxon>
        <taxon>Rhizobium/Agrobacterium group</taxon>
        <taxon>Agrobacterium</taxon>
    </lineage>
</organism>
<gene>
    <name evidence="4" type="ORF">BBK91_023945</name>
    <name evidence="3" type="ORF">BBL17_023850</name>
</gene>
<dbReference type="InterPro" id="IPR006076">
    <property type="entry name" value="FAD-dep_OxRdtase"/>
</dbReference>
<dbReference type="PANTHER" id="PTHR13847:SF287">
    <property type="entry name" value="FAD-DEPENDENT OXIDOREDUCTASE DOMAIN-CONTAINING PROTEIN 1"/>
    <property type="match status" value="1"/>
</dbReference>
<dbReference type="EMBL" id="MBFE02000023">
    <property type="protein sequence ID" value="MUO44823.1"/>
    <property type="molecule type" value="Genomic_DNA"/>
</dbReference>
<dbReference type="EMBL" id="MBFA02000022">
    <property type="protein sequence ID" value="MUP12920.1"/>
    <property type="molecule type" value="Genomic_DNA"/>
</dbReference>
<dbReference type="Gene3D" id="3.50.50.60">
    <property type="entry name" value="FAD/NAD(P)-binding domain"/>
    <property type="match status" value="1"/>
</dbReference>
<feature type="domain" description="FAD dependent oxidoreductase" evidence="2">
    <location>
        <begin position="3"/>
        <end position="342"/>
    </location>
</feature>
<dbReference type="Gene3D" id="3.30.9.10">
    <property type="entry name" value="D-Amino Acid Oxidase, subunit A, domain 2"/>
    <property type="match status" value="1"/>
</dbReference>
<evidence type="ECO:0000313" key="4">
    <source>
        <dbReference type="EMBL" id="MUP12920.1"/>
    </source>
</evidence>
<comment type="caution">
    <text evidence="4">The sequence shown here is derived from an EMBL/GenBank/DDBJ whole genome shotgun (WGS) entry which is preliminary data.</text>
</comment>
<dbReference type="InterPro" id="IPR036188">
    <property type="entry name" value="FAD/NAD-bd_sf"/>
</dbReference>
<dbReference type="SUPFAM" id="SSF54373">
    <property type="entry name" value="FAD-linked reductases, C-terminal domain"/>
    <property type="match status" value="1"/>
</dbReference>